<proteinExistence type="predicted"/>
<reference evidence="2" key="1">
    <citation type="journal article" date="2019" name="Int. J. Syst. Evol. Microbiol.">
        <title>The Global Catalogue of Microorganisms (GCM) 10K type strain sequencing project: providing services to taxonomists for standard genome sequencing and annotation.</title>
        <authorList>
            <consortium name="The Broad Institute Genomics Platform"/>
            <consortium name="The Broad Institute Genome Sequencing Center for Infectious Disease"/>
            <person name="Wu L."/>
            <person name="Ma J."/>
        </authorList>
    </citation>
    <scope>NUCLEOTIDE SEQUENCE [LARGE SCALE GENOMIC DNA]</scope>
    <source>
        <strain evidence="2">KCTC 52094</strain>
    </source>
</reference>
<name>A0ABV7FZH9_9PROT</name>
<dbReference type="Proteomes" id="UP001595593">
    <property type="component" value="Unassembled WGS sequence"/>
</dbReference>
<sequence>MTDAALSRTIRIRFYQDSVRDMGRTFRLPAHADMRSVLKQSALAAVPKKEGWTLQLFTLERTKQEERVAALLDRLARREMGGPDFAAAMAMALDGSCAVLAMAARDKERIQRVRSALSPANR</sequence>
<dbReference type="RefSeq" id="WP_379594452.1">
    <property type="nucleotide sequence ID" value="NZ_JBHRTN010000004.1"/>
</dbReference>
<dbReference type="EMBL" id="JBHRTN010000004">
    <property type="protein sequence ID" value="MFC3124162.1"/>
    <property type="molecule type" value="Genomic_DNA"/>
</dbReference>
<accession>A0ABV7FZH9</accession>
<comment type="caution">
    <text evidence="1">The sequence shown here is derived from an EMBL/GenBank/DDBJ whole genome shotgun (WGS) entry which is preliminary data.</text>
</comment>
<keyword evidence="2" id="KW-1185">Reference proteome</keyword>
<protein>
    <submittedName>
        <fullName evidence="1">Uncharacterized protein</fullName>
    </submittedName>
</protein>
<organism evidence="1 2">
    <name type="scientific">Teichococcus globiformis</name>
    <dbReference type="NCBI Taxonomy" id="2307229"/>
    <lineage>
        <taxon>Bacteria</taxon>
        <taxon>Pseudomonadati</taxon>
        <taxon>Pseudomonadota</taxon>
        <taxon>Alphaproteobacteria</taxon>
        <taxon>Acetobacterales</taxon>
        <taxon>Roseomonadaceae</taxon>
        <taxon>Roseomonas</taxon>
    </lineage>
</organism>
<gene>
    <name evidence="1" type="ORF">ACFOD4_03745</name>
</gene>
<evidence type="ECO:0000313" key="1">
    <source>
        <dbReference type="EMBL" id="MFC3124162.1"/>
    </source>
</evidence>
<evidence type="ECO:0000313" key="2">
    <source>
        <dbReference type="Proteomes" id="UP001595593"/>
    </source>
</evidence>